<dbReference type="GO" id="GO:0000976">
    <property type="term" value="F:transcription cis-regulatory region binding"/>
    <property type="evidence" value="ECO:0007669"/>
    <property type="project" value="TreeGrafter"/>
</dbReference>
<dbReference type="Pfam" id="PF14246">
    <property type="entry name" value="TetR_C_7"/>
    <property type="match status" value="1"/>
</dbReference>
<gene>
    <name evidence="6" type="ORF">L0C25_09810</name>
</gene>
<dbReference type="InterPro" id="IPR009057">
    <property type="entry name" value="Homeodomain-like_sf"/>
</dbReference>
<evidence type="ECO:0000313" key="7">
    <source>
        <dbReference type="Proteomes" id="UP001164390"/>
    </source>
</evidence>
<keyword evidence="3" id="KW-0804">Transcription</keyword>
<dbReference type="InterPro" id="IPR036271">
    <property type="entry name" value="Tet_transcr_reg_TetR-rel_C_sf"/>
</dbReference>
<dbReference type="PROSITE" id="PS50977">
    <property type="entry name" value="HTH_TETR_2"/>
    <property type="match status" value="1"/>
</dbReference>
<accession>A0AA46YNC7</accession>
<sequence>MVTVQEARTSGRVLKRTAILDAALVVFARDGYADAGMDAIAREAAVAKPTVYNHFADKESLFAAVLERYSESANAKVMGVVDGLDTAPDDVRSELERVAYALVDCIRKDEGLAVMRLQLSEQSRFPELIGRQREGNRKRTIDALAGKLAQLALGGRLELTDADRAARHLLALVSDEPLMASGHGNRAVGDDVVDRSVREGVDTFLAAFGPRLR</sequence>
<proteinExistence type="predicted"/>
<evidence type="ECO:0000256" key="3">
    <source>
        <dbReference type="ARBA" id="ARBA00023163"/>
    </source>
</evidence>
<organism evidence="6 7">
    <name type="scientific">Solicola gregarius</name>
    <dbReference type="NCBI Taxonomy" id="2908642"/>
    <lineage>
        <taxon>Bacteria</taxon>
        <taxon>Bacillati</taxon>
        <taxon>Actinomycetota</taxon>
        <taxon>Actinomycetes</taxon>
        <taxon>Propionibacteriales</taxon>
        <taxon>Nocardioidaceae</taxon>
        <taxon>Solicola</taxon>
    </lineage>
</organism>
<reference evidence="6" key="1">
    <citation type="submission" date="2022-01" db="EMBL/GenBank/DDBJ databases">
        <title>Nocardioidaceae gen. sp. A5X3R13.</title>
        <authorList>
            <person name="Lopez Marin M.A."/>
            <person name="Uhlik O."/>
        </authorList>
    </citation>
    <scope>NUCLEOTIDE SEQUENCE</scope>
    <source>
        <strain evidence="6">A5X3R13</strain>
    </source>
</reference>
<evidence type="ECO:0000259" key="5">
    <source>
        <dbReference type="PROSITE" id="PS50977"/>
    </source>
</evidence>
<dbReference type="GO" id="GO:0045892">
    <property type="term" value="P:negative regulation of DNA-templated transcription"/>
    <property type="evidence" value="ECO:0007669"/>
    <property type="project" value="UniProtKB-ARBA"/>
</dbReference>
<evidence type="ECO:0000256" key="1">
    <source>
        <dbReference type="ARBA" id="ARBA00023015"/>
    </source>
</evidence>
<evidence type="ECO:0000313" key="6">
    <source>
        <dbReference type="EMBL" id="UYM07346.1"/>
    </source>
</evidence>
<dbReference type="SUPFAM" id="SSF48498">
    <property type="entry name" value="Tetracyclin repressor-like, C-terminal domain"/>
    <property type="match status" value="1"/>
</dbReference>
<feature type="DNA-binding region" description="H-T-H motif" evidence="4">
    <location>
        <begin position="36"/>
        <end position="55"/>
    </location>
</feature>
<dbReference type="InterPro" id="IPR039536">
    <property type="entry name" value="TetR_C_Proteobacteria"/>
</dbReference>
<dbReference type="Proteomes" id="UP001164390">
    <property type="component" value="Chromosome"/>
</dbReference>
<name>A0AA46YNC7_9ACTN</name>
<dbReference type="KEGG" id="sgrg:L0C25_09810"/>
<dbReference type="Gene3D" id="1.10.357.10">
    <property type="entry name" value="Tetracycline Repressor, domain 2"/>
    <property type="match status" value="1"/>
</dbReference>
<dbReference type="InterPro" id="IPR001647">
    <property type="entry name" value="HTH_TetR"/>
</dbReference>
<dbReference type="PANTHER" id="PTHR30055">
    <property type="entry name" value="HTH-TYPE TRANSCRIPTIONAL REGULATOR RUTR"/>
    <property type="match status" value="1"/>
</dbReference>
<evidence type="ECO:0000256" key="2">
    <source>
        <dbReference type="ARBA" id="ARBA00023125"/>
    </source>
</evidence>
<dbReference type="FunFam" id="1.10.10.60:FF:000141">
    <property type="entry name" value="TetR family transcriptional regulator"/>
    <property type="match status" value="1"/>
</dbReference>
<dbReference type="SUPFAM" id="SSF46689">
    <property type="entry name" value="Homeodomain-like"/>
    <property type="match status" value="1"/>
</dbReference>
<dbReference type="InterPro" id="IPR050109">
    <property type="entry name" value="HTH-type_TetR-like_transc_reg"/>
</dbReference>
<keyword evidence="1" id="KW-0805">Transcription regulation</keyword>
<dbReference type="AlphaFoldDB" id="A0AA46YNC7"/>
<dbReference type="GO" id="GO:0003700">
    <property type="term" value="F:DNA-binding transcription factor activity"/>
    <property type="evidence" value="ECO:0007669"/>
    <property type="project" value="TreeGrafter"/>
</dbReference>
<keyword evidence="2 4" id="KW-0238">DNA-binding</keyword>
<dbReference type="PRINTS" id="PR00455">
    <property type="entry name" value="HTHTETR"/>
</dbReference>
<dbReference type="RefSeq" id="WP_271636316.1">
    <property type="nucleotide sequence ID" value="NZ_CP094970.1"/>
</dbReference>
<dbReference type="Gene3D" id="1.10.10.60">
    <property type="entry name" value="Homeodomain-like"/>
    <property type="match status" value="1"/>
</dbReference>
<dbReference type="PANTHER" id="PTHR30055:SF146">
    <property type="entry name" value="HTH-TYPE TRANSCRIPTIONAL DUAL REGULATOR CECR"/>
    <property type="match status" value="1"/>
</dbReference>
<evidence type="ECO:0000256" key="4">
    <source>
        <dbReference type="PROSITE-ProRule" id="PRU00335"/>
    </source>
</evidence>
<keyword evidence="7" id="KW-1185">Reference proteome</keyword>
<dbReference type="Pfam" id="PF00440">
    <property type="entry name" value="TetR_N"/>
    <property type="match status" value="1"/>
</dbReference>
<dbReference type="EMBL" id="CP094970">
    <property type="protein sequence ID" value="UYM07346.1"/>
    <property type="molecule type" value="Genomic_DNA"/>
</dbReference>
<protein>
    <submittedName>
        <fullName evidence="6">TetR/AcrR family transcriptional regulator</fullName>
    </submittedName>
</protein>
<feature type="domain" description="HTH tetR-type" evidence="5">
    <location>
        <begin position="13"/>
        <end position="73"/>
    </location>
</feature>